<sequence length="121" mass="13658">MELSENTPLSLPLFLLNDELEQRDVANPDLVLEVILDETLLAHLCQNPKADENISINIEQYQLKAELAQYENALNEAHQAQLLLNHGPVLSAVVSFENEQVFISPPMEMMPTFDLGEEEDN</sequence>
<organism evidence="1 2">
    <name type="scientific">Pseudoalteromonas caenipelagi</name>
    <dbReference type="NCBI Taxonomy" id="2726988"/>
    <lineage>
        <taxon>Bacteria</taxon>
        <taxon>Pseudomonadati</taxon>
        <taxon>Pseudomonadota</taxon>
        <taxon>Gammaproteobacteria</taxon>
        <taxon>Alteromonadales</taxon>
        <taxon>Pseudoalteromonadaceae</taxon>
        <taxon>Pseudoalteromonas</taxon>
    </lineage>
</organism>
<name>A0A849VHM9_9GAMM</name>
<accession>A0A849VHM9</accession>
<evidence type="ECO:0008006" key="3">
    <source>
        <dbReference type="Google" id="ProtNLM"/>
    </source>
</evidence>
<dbReference type="Proteomes" id="UP000586305">
    <property type="component" value="Unassembled WGS sequence"/>
</dbReference>
<evidence type="ECO:0000313" key="1">
    <source>
        <dbReference type="EMBL" id="NOU52902.1"/>
    </source>
</evidence>
<protein>
    <recommendedName>
        <fullName evidence="3">Orphan protein</fullName>
    </recommendedName>
</protein>
<evidence type="ECO:0000313" key="2">
    <source>
        <dbReference type="Proteomes" id="UP000586305"/>
    </source>
</evidence>
<reference evidence="1 2" key="1">
    <citation type="submission" date="2020-04" db="EMBL/GenBank/DDBJ databases">
        <title>Pseudoalteromonas caenipelagi sp. nov., isolated from a tidal flat.</title>
        <authorList>
            <person name="Park S."/>
            <person name="Yoon J.-H."/>
        </authorList>
    </citation>
    <scope>NUCLEOTIDE SEQUENCE [LARGE SCALE GENOMIC DNA]</scope>
    <source>
        <strain evidence="1 2">JBTF-M23</strain>
    </source>
</reference>
<dbReference type="AlphaFoldDB" id="A0A849VHM9"/>
<proteinExistence type="predicted"/>
<dbReference type="RefSeq" id="WP_171627955.1">
    <property type="nucleotide sequence ID" value="NZ_JABBPG010000013.1"/>
</dbReference>
<comment type="caution">
    <text evidence="1">The sequence shown here is derived from an EMBL/GenBank/DDBJ whole genome shotgun (WGS) entry which is preliminary data.</text>
</comment>
<keyword evidence="2" id="KW-1185">Reference proteome</keyword>
<dbReference type="EMBL" id="JABBPG010000013">
    <property type="protein sequence ID" value="NOU52902.1"/>
    <property type="molecule type" value="Genomic_DNA"/>
</dbReference>
<gene>
    <name evidence="1" type="ORF">HG263_20575</name>
</gene>